<reference evidence="1 2" key="1">
    <citation type="submission" date="2017-12" db="EMBL/GenBank/DDBJ databases">
        <title>High-resolution comparative analysis of great ape genomes.</title>
        <authorList>
            <person name="Pollen A."/>
            <person name="Hastie A."/>
            <person name="Hormozdiari F."/>
            <person name="Dougherty M."/>
            <person name="Liu R."/>
            <person name="Chaisson M."/>
            <person name="Hoppe E."/>
            <person name="Hill C."/>
            <person name="Pang A."/>
            <person name="Hillier L."/>
            <person name="Baker C."/>
            <person name="Armstrong J."/>
            <person name="Shendure J."/>
            <person name="Paten B."/>
            <person name="Wilson R."/>
            <person name="Chao H."/>
            <person name="Schneider V."/>
            <person name="Ventura M."/>
            <person name="Kronenberg Z."/>
            <person name="Murali S."/>
            <person name="Gordon D."/>
            <person name="Cantsilieris S."/>
            <person name="Munson K."/>
            <person name="Nelson B."/>
            <person name="Raja A."/>
            <person name="Underwood J."/>
            <person name="Diekhans M."/>
            <person name="Fiddes I."/>
            <person name="Haussler D."/>
            <person name="Eichler E."/>
        </authorList>
    </citation>
    <scope>NUCLEOTIDE SEQUENCE [LARGE SCALE GENOMIC DNA]</scope>
    <source>
        <strain evidence="1">Yerkes chimp pedigree #C0471</strain>
    </source>
</reference>
<evidence type="ECO:0000313" key="2">
    <source>
        <dbReference type="Proteomes" id="UP000236370"/>
    </source>
</evidence>
<evidence type="ECO:0000313" key="1">
    <source>
        <dbReference type="EMBL" id="PNI75135.1"/>
    </source>
</evidence>
<dbReference type="SMR" id="A0A2J8NTN2"/>
<name>A0A2J8NTN2_PANTR</name>
<dbReference type="AlphaFoldDB" id="A0A2J8NTN2"/>
<comment type="caution">
    <text evidence="1">The sequence shown here is derived from an EMBL/GenBank/DDBJ whole genome shotgun (WGS) entry which is preliminary data.</text>
</comment>
<dbReference type="Proteomes" id="UP000236370">
    <property type="component" value="Unassembled WGS sequence"/>
</dbReference>
<proteinExistence type="predicted"/>
<protein>
    <submittedName>
        <fullName evidence="1">SPG11 isoform 8</fullName>
    </submittedName>
</protein>
<feature type="non-terminal residue" evidence="1">
    <location>
        <position position="1"/>
    </location>
</feature>
<organism evidence="1 2">
    <name type="scientific">Pan troglodytes</name>
    <name type="common">Chimpanzee</name>
    <dbReference type="NCBI Taxonomy" id="9598"/>
    <lineage>
        <taxon>Eukaryota</taxon>
        <taxon>Metazoa</taxon>
        <taxon>Chordata</taxon>
        <taxon>Craniata</taxon>
        <taxon>Vertebrata</taxon>
        <taxon>Euteleostomi</taxon>
        <taxon>Mammalia</taxon>
        <taxon>Eutheria</taxon>
        <taxon>Euarchontoglires</taxon>
        <taxon>Primates</taxon>
        <taxon>Haplorrhini</taxon>
        <taxon>Catarrhini</taxon>
        <taxon>Hominidae</taxon>
        <taxon>Pan</taxon>
    </lineage>
</organism>
<accession>A0A2J8NTN2</accession>
<sequence>HSYASLQQNKWPLLTVDVINQNTSCNNYMRNEILDKLARYYNC</sequence>
<dbReference type="EMBL" id="NBAG03000224">
    <property type="protein sequence ID" value="PNI75135.1"/>
    <property type="molecule type" value="Genomic_DNA"/>
</dbReference>
<gene>
    <name evidence="1" type="ORF">CK820_G0008736</name>
</gene>